<keyword evidence="2" id="KW-1185">Reference proteome</keyword>
<dbReference type="Proteomes" id="UP001497680">
    <property type="component" value="Unassembled WGS sequence"/>
</dbReference>
<proteinExistence type="predicted"/>
<sequence length="430" mass="48255">MPSKLPAFNAIKLPTMPASIDPISTASTGAAVAPVKKRRTRSLNANDKFSTTFDMAQSQDEENKRGMRIAPKAQLLQPTQANLDFAIAPGQGPHLEEPSLREEEADNVVVLCEDAPEEVEHSNSDKEVSYETKGAFRLKRKTGNFEFRFPKSLSQPEPIWCPGDGFSSDEARPNFIFSMTGTHKQRRSQPLPGVGKLPVESERVAKEDDCGQQPNRSRVQYLTQYDLKNRRSTAKEIWPTLQNFTEDLVVRERNPMVLDNEVIIRSTVSPEPTPVPRPREAFGYVPPTTRKRKHSDFENFGRRHQDRVPTPFVGLESQGTRVNQSGSSSDEDDEDEDEEIEREYSPDEVEFVPATRYDEGDNEDEESSQHEEDPSSVQSREPSPEGGLEGSASSDQDAKPEGTEWDQNHIPWAAGDVARQMLQHTSQAFS</sequence>
<evidence type="ECO:0000313" key="1">
    <source>
        <dbReference type="EMBL" id="KAI6091259.1"/>
    </source>
</evidence>
<name>A0ACC0DF12_9PEZI</name>
<gene>
    <name evidence="1" type="ORF">F4821DRAFT_281198</name>
</gene>
<protein>
    <submittedName>
        <fullName evidence="1">Uncharacterized protein</fullName>
    </submittedName>
</protein>
<reference evidence="1 2" key="1">
    <citation type="journal article" date="2022" name="New Phytol.">
        <title>Ecological generalism drives hyperdiversity of secondary metabolite gene clusters in xylarialean endophytes.</title>
        <authorList>
            <person name="Franco M.E.E."/>
            <person name="Wisecaver J.H."/>
            <person name="Arnold A.E."/>
            <person name="Ju Y.M."/>
            <person name="Slot J.C."/>
            <person name="Ahrendt S."/>
            <person name="Moore L.P."/>
            <person name="Eastman K.E."/>
            <person name="Scott K."/>
            <person name="Konkel Z."/>
            <person name="Mondo S.J."/>
            <person name="Kuo A."/>
            <person name="Hayes R.D."/>
            <person name="Haridas S."/>
            <person name="Andreopoulos B."/>
            <person name="Riley R."/>
            <person name="LaButti K."/>
            <person name="Pangilinan J."/>
            <person name="Lipzen A."/>
            <person name="Amirebrahimi M."/>
            <person name="Yan J."/>
            <person name="Adam C."/>
            <person name="Keymanesh K."/>
            <person name="Ng V."/>
            <person name="Louie K."/>
            <person name="Northen T."/>
            <person name="Drula E."/>
            <person name="Henrissat B."/>
            <person name="Hsieh H.M."/>
            <person name="Youens-Clark K."/>
            <person name="Lutzoni F."/>
            <person name="Miadlikowska J."/>
            <person name="Eastwood D.C."/>
            <person name="Hamelin R.C."/>
            <person name="Grigoriev I.V."/>
            <person name="U'Ren J.M."/>
        </authorList>
    </citation>
    <scope>NUCLEOTIDE SEQUENCE [LARGE SCALE GENOMIC DNA]</scope>
    <source>
        <strain evidence="1 2">ER1909</strain>
    </source>
</reference>
<organism evidence="1 2">
    <name type="scientific">Hypoxylon rubiginosum</name>
    <dbReference type="NCBI Taxonomy" id="110542"/>
    <lineage>
        <taxon>Eukaryota</taxon>
        <taxon>Fungi</taxon>
        <taxon>Dikarya</taxon>
        <taxon>Ascomycota</taxon>
        <taxon>Pezizomycotina</taxon>
        <taxon>Sordariomycetes</taxon>
        <taxon>Xylariomycetidae</taxon>
        <taxon>Xylariales</taxon>
        <taxon>Hypoxylaceae</taxon>
        <taxon>Hypoxylon</taxon>
    </lineage>
</organism>
<comment type="caution">
    <text evidence="1">The sequence shown here is derived from an EMBL/GenBank/DDBJ whole genome shotgun (WGS) entry which is preliminary data.</text>
</comment>
<accession>A0ACC0DF12</accession>
<dbReference type="EMBL" id="MU394287">
    <property type="protein sequence ID" value="KAI6091259.1"/>
    <property type="molecule type" value="Genomic_DNA"/>
</dbReference>
<evidence type="ECO:0000313" key="2">
    <source>
        <dbReference type="Proteomes" id="UP001497680"/>
    </source>
</evidence>